<dbReference type="EMBL" id="JANBPY010000383">
    <property type="protein sequence ID" value="KAJ1967170.1"/>
    <property type="molecule type" value="Genomic_DNA"/>
</dbReference>
<feature type="compositionally biased region" description="Basic and acidic residues" evidence="12">
    <location>
        <begin position="551"/>
        <end position="565"/>
    </location>
</feature>
<proteinExistence type="inferred from homology"/>
<evidence type="ECO:0000256" key="11">
    <source>
        <dbReference type="SAM" id="Coils"/>
    </source>
</evidence>
<keyword evidence="3 14" id="KW-0732">Signal</keyword>
<reference evidence="16" key="1">
    <citation type="submission" date="2022-07" db="EMBL/GenBank/DDBJ databases">
        <title>Phylogenomic reconstructions and comparative analyses of Kickxellomycotina fungi.</title>
        <authorList>
            <person name="Reynolds N.K."/>
            <person name="Stajich J.E."/>
            <person name="Barry K."/>
            <person name="Grigoriev I.V."/>
            <person name="Crous P."/>
            <person name="Smith M.E."/>
        </authorList>
    </citation>
    <scope>NUCLEOTIDE SEQUENCE</scope>
    <source>
        <strain evidence="16">RSA 1196</strain>
    </source>
</reference>
<dbReference type="AlphaFoldDB" id="A0A9W8AR64"/>
<comment type="similarity">
    <text evidence="8">Belongs to the SLP1 family.</text>
</comment>
<evidence type="ECO:0000256" key="3">
    <source>
        <dbReference type="ARBA" id="ARBA00022729"/>
    </source>
</evidence>
<organism evidence="16 17">
    <name type="scientific">Dispira parvispora</name>
    <dbReference type="NCBI Taxonomy" id="1520584"/>
    <lineage>
        <taxon>Eukaryota</taxon>
        <taxon>Fungi</taxon>
        <taxon>Fungi incertae sedis</taxon>
        <taxon>Zoopagomycota</taxon>
        <taxon>Kickxellomycotina</taxon>
        <taxon>Dimargaritomycetes</taxon>
        <taxon>Dimargaritales</taxon>
        <taxon>Dimargaritaceae</taxon>
        <taxon>Dispira</taxon>
    </lineage>
</organism>
<evidence type="ECO:0000256" key="2">
    <source>
        <dbReference type="ARBA" id="ARBA00022692"/>
    </source>
</evidence>
<evidence type="ECO:0000256" key="14">
    <source>
        <dbReference type="SAM" id="SignalP"/>
    </source>
</evidence>
<keyword evidence="5 13" id="KW-1133">Transmembrane helix</keyword>
<sequence>MHVTWHAFFLGLLWLMPLVQTVNPADTFSSVSKALPENDKTDSSKLSVSTTGQELLTNLDQPNTETRKTSLQTELPLSVQTTHHLSTYLSLPTSDTSKPQSEETLTKPPTEGQESALSQEDSVSTSLMSLEEGSPQTQTEPRANTADEIRSLVTEHTGTALGNDLTLEPLIFGGESESSATNTEEPLTVVDSEKPSTLEDPQVTETDDSTESSTSTDPTRNTRKPATPYPQEVIEPGNASDLQRTKGRFNHASVDCAAVVIKTNPEAKGASAILTNSKEKYMLNLCSATKFVIIELCDDILMDTLTIANYEFFSSTFKEFTVHVTDRYPPKNNVWKFLGRFHAKNTREAQVFPVPNPVMWARYIRIDFVSHYSNEYYCPVSFIRVYGNTMMEQYKKEEEDLQADLHEVPSPVLVRNPVATKPKPWIDPPPATRTAVLLPDGTRQTNEPSVTLKDYWDRLDQLVLDDSPIHHVLDEQPELYLPLPGPPRMPFIDTKEPLNDADATGNAAQDSPGMGGQRDVAGDGTDSQTPDHPAVEKAGSDHVIYDGSEDHQVLSDGEGHSDDSQIVKPQPIPGDTPDSPVQAPRAESQETIFKTIMRRLGWLDRNLTLTYQYLDEQSLAINDVLNKLDYTHRFKLQQAFSYLNTTTTKQIQALKITCEEIWKAIIFDVEDYEHKNRKQLEELESRLDYLSQEVVFEKRMRIAQLILLLAVILVIGLSKALRIVSPNFPEDKKDK</sequence>
<evidence type="ECO:0000256" key="1">
    <source>
        <dbReference type="ARBA" id="ARBA00004115"/>
    </source>
</evidence>
<evidence type="ECO:0000256" key="13">
    <source>
        <dbReference type="SAM" id="Phobius"/>
    </source>
</evidence>
<dbReference type="OrthoDB" id="266334at2759"/>
<feature type="region of interest" description="Disordered" evidence="12">
    <location>
        <begin position="32"/>
        <end position="73"/>
    </location>
</feature>
<comment type="subcellular location">
    <subcellularLocation>
        <location evidence="1">Endoplasmic reticulum membrane</location>
        <topology evidence="1">Single-pass type I membrane protein</topology>
    </subcellularLocation>
</comment>
<feature type="transmembrane region" description="Helical" evidence="13">
    <location>
        <begin position="702"/>
        <end position="725"/>
    </location>
</feature>
<dbReference type="Gene3D" id="2.60.120.260">
    <property type="entry name" value="Galactose-binding domain-like"/>
    <property type="match status" value="1"/>
</dbReference>
<dbReference type="InterPro" id="IPR012919">
    <property type="entry name" value="SUN_dom"/>
</dbReference>
<feature type="compositionally biased region" description="Polar residues" evidence="12">
    <location>
        <begin position="176"/>
        <end position="185"/>
    </location>
</feature>
<keyword evidence="6 13" id="KW-0472">Membrane</keyword>
<feature type="region of interest" description="Disordered" evidence="12">
    <location>
        <begin position="490"/>
        <end position="536"/>
    </location>
</feature>
<comment type="caution">
    <text evidence="16">The sequence shown here is derived from an EMBL/GenBank/DDBJ whole genome shotgun (WGS) entry which is preliminary data.</text>
</comment>
<keyword evidence="11" id="KW-0175">Coiled coil</keyword>
<protein>
    <recommendedName>
        <fullName evidence="10">SUN-like protein 1</fullName>
    </recommendedName>
</protein>
<dbReference type="GO" id="GO:0005789">
    <property type="term" value="C:endoplasmic reticulum membrane"/>
    <property type="evidence" value="ECO:0007669"/>
    <property type="project" value="UniProtKB-SubCell"/>
</dbReference>
<feature type="signal peptide" evidence="14">
    <location>
        <begin position="1"/>
        <end position="21"/>
    </location>
</feature>
<dbReference type="PANTHER" id="PTHR12953:SF0">
    <property type="entry name" value="SUN DOMAIN-CONTAINING OSSIFICATION FACTOR"/>
    <property type="match status" value="1"/>
</dbReference>
<feature type="chain" id="PRO_5040968090" description="SUN-like protein 1" evidence="14">
    <location>
        <begin position="22"/>
        <end position="735"/>
    </location>
</feature>
<evidence type="ECO:0000313" key="16">
    <source>
        <dbReference type="EMBL" id="KAJ1967170.1"/>
    </source>
</evidence>
<evidence type="ECO:0000256" key="6">
    <source>
        <dbReference type="ARBA" id="ARBA00023136"/>
    </source>
</evidence>
<dbReference type="PROSITE" id="PS51469">
    <property type="entry name" value="SUN"/>
    <property type="match status" value="1"/>
</dbReference>
<feature type="region of interest" description="Disordered" evidence="12">
    <location>
        <begin position="176"/>
        <end position="238"/>
    </location>
</feature>
<feature type="region of interest" description="Disordered" evidence="12">
    <location>
        <begin position="89"/>
        <end position="144"/>
    </location>
</feature>
<dbReference type="InterPro" id="IPR045120">
    <property type="entry name" value="Suco/Slp1-like"/>
</dbReference>
<evidence type="ECO:0000259" key="15">
    <source>
        <dbReference type="PROSITE" id="PS51469"/>
    </source>
</evidence>
<feature type="coiled-coil region" evidence="11">
    <location>
        <begin position="673"/>
        <end position="700"/>
    </location>
</feature>
<comment type="subunit">
    <text evidence="9">Interacts with EMP65.</text>
</comment>
<evidence type="ECO:0000256" key="9">
    <source>
        <dbReference type="ARBA" id="ARBA00064635"/>
    </source>
</evidence>
<dbReference type="SUPFAM" id="SSF49785">
    <property type="entry name" value="Galactose-binding domain-like"/>
    <property type="match status" value="1"/>
</dbReference>
<keyword evidence="4" id="KW-0256">Endoplasmic reticulum</keyword>
<evidence type="ECO:0000313" key="17">
    <source>
        <dbReference type="Proteomes" id="UP001150925"/>
    </source>
</evidence>
<feature type="compositionally biased region" description="Polar residues" evidence="12">
    <location>
        <begin position="44"/>
        <end position="73"/>
    </location>
</feature>
<name>A0A9W8AR64_9FUNG</name>
<feature type="region of interest" description="Disordered" evidence="12">
    <location>
        <begin position="419"/>
        <end position="448"/>
    </location>
</feature>
<evidence type="ECO:0000256" key="8">
    <source>
        <dbReference type="ARBA" id="ARBA00061226"/>
    </source>
</evidence>
<dbReference type="InterPro" id="IPR008979">
    <property type="entry name" value="Galactose-bd-like_sf"/>
</dbReference>
<keyword evidence="2 13" id="KW-0812">Transmembrane</keyword>
<dbReference type="Proteomes" id="UP001150925">
    <property type="component" value="Unassembled WGS sequence"/>
</dbReference>
<dbReference type="FunFam" id="2.60.120.260:FF:000099">
    <property type="entry name" value="Uncharacterized protein, isoform C"/>
    <property type="match status" value="1"/>
</dbReference>
<keyword evidence="7" id="KW-0325">Glycoprotein</keyword>
<dbReference type="GO" id="GO:0034975">
    <property type="term" value="P:protein folding in endoplasmic reticulum"/>
    <property type="evidence" value="ECO:0007669"/>
    <property type="project" value="TreeGrafter"/>
</dbReference>
<evidence type="ECO:0000256" key="4">
    <source>
        <dbReference type="ARBA" id="ARBA00022824"/>
    </source>
</evidence>
<evidence type="ECO:0000256" key="7">
    <source>
        <dbReference type="ARBA" id="ARBA00023180"/>
    </source>
</evidence>
<evidence type="ECO:0000256" key="12">
    <source>
        <dbReference type="SAM" id="MobiDB-lite"/>
    </source>
</evidence>
<gene>
    <name evidence="16" type="ORF">IWQ62_002024</name>
</gene>
<feature type="compositionally biased region" description="Polar residues" evidence="12">
    <location>
        <begin position="112"/>
        <end position="142"/>
    </location>
</feature>
<feature type="compositionally biased region" description="Polar residues" evidence="12">
    <location>
        <begin position="89"/>
        <end position="99"/>
    </location>
</feature>
<feature type="domain" description="SUN" evidence="15">
    <location>
        <begin position="208"/>
        <end position="390"/>
    </location>
</feature>
<dbReference type="PANTHER" id="PTHR12953">
    <property type="entry name" value="MEMBRANE PROTEIN CH1 RELATED"/>
    <property type="match status" value="1"/>
</dbReference>
<keyword evidence="17" id="KW-1185">Reference proteome</keyword>
<evidence type="ECO:0000256" key="10">
    <source>
        <dbReference type="ARBA" id="ARBA00075366"/>
    </source>
</evidence>
<evidence type="ECO:0000256" key="5">
    <source>
        <dbReference type="ARBA" id="ARBA00022989"/>
    </source>
</evidence>
<dbReference type="Pfam" id="PF07738">
    <property type="entry name" value="Sad1_UNC"/>
    <property type="match status" value="1"/>
</dbReference>
<accession>A0A9W8AR64</accession>
<feature type="region of interest" description="Disordered" evidence="12">
    <location>
        <begin position="551"/>
        <end position="587"/>
    </location>
</feature>